<evidence type="ECO:0000313" key="1">
    <source>
        <dbReference type="EMBL" id="WNH52822.1"/>
    </source>
</evidence>
<reference evidence="1 2" key="1">
    <citation type="submission" date="2022-12" db="EMBL/GenBank/DDBJ databases">
        <title>Two new species, Stenotrophomonas aracearum and Stenotrophomonas oahuensis, isolated from Anthurium (Araceae family) in Hawaii.</title>
        <authorList>
            <person name="Chunag S.C."/>
            <person name="Dobhal S."/>
            <person name="Alvarez A."/>
            <person name="Arif M."/>
        </authorList>
    </citation>
    <scope>NUCLEOTIDE SEQUENCE [LARGE SCALE GENOMIC DNA]</scope>
    <source>
        <strain evidence="1 2">A5586</strain>
    </source>
</reference>
<gene>
    <name evidence="1" type="ORF">PDM29_00695</name>
</gene>
<keyword evidence="2" id="KW-1185">Reference proteome</keyword>
<dbReference type="Proteomes" id="UP001302072">
    <property type="component" value="Chromosome"/>
</dbReference>
<dbReference type="EMBL" id="CP115541">
    <property type="protein sequence ID" value="WNH52822.1"/>
    <property type="molecule type" value="Genomic_DNA"/>
</dbReference>
<name>A0ABY9YPZ2_9GAMM</name>
<accession>A0ABY9YPZ2</accession>
<dbReference type="RefSeq" id="WP_311192006.1">
    <property type="nucleotide sequence ID" value="NZ_CP115541.1"/>
</dbReference>
<evidence type="ECO:0000313" key="2">
    <source>
        <dbReference type="Proteomes" id="UP001302072"/>
    </source>
</evidence>
<sequence length="157" mass="16690">MNEEHEAYHEAFLVCQDSVVATVYVDERDGGWSITVFQVQLPDTSIVHLNRAFGVPGPLAEARSFGTEVALAQIADVLHRGPEGGGSVLRAVPKETAAGAGNFEGYIEAVDGDGFVTDALLVTLVGRHYQTAKEAVEVARRGLARVVNVSAEGKILT</sequence>
<organism evidence="1 2">
    <name type="scientific">Stenotrophomonas oahuensis</name>
    <dbReference type="NCBI Taxonomy" id="3003271"/>
    <lineage>
        <taxon>Bacteria</taxon>
        <taxon>Pseudomonadati</taxon>
        <taxon>Pseudomonadota</taxon>
        <taxon>Gammaproteobacteria</taxon>
        <taxon>Lysobacterales</taxon>
        <taxon>Lysobacteraceae</taxon>
        <taxon>Stenotrophomonas</taxon>
    </lineage>
</organism>
<proteinExistence type="predicted"/>
<protein>
    <submittedName>
        <fullName evidence="1">Uncharacterized protein</fullName>
    </submittedName>
</protein>